<evidence type="ECO:0000313" key="3">
    <source>
        <dbReference type="Proteomes" id="UP001337655"/>
    </source>
</evidence>
<name>A0AAV9P4C1_9PEZI</name>
<keyword evidence="1" id="KW-0732">Signal</keyword>
<evidence type="ECO:0000256" key="1">
    <source>
        <dbReference type="SAM" id="SignalP"/>
    </source>
</evidence>
<evidence type="ECO:0000313" key="2">
    <source>
        <dbReference type="EMBL" id="KAK5165869.1"/>
    </source>
</evidence>
<dbReference type="AlphaFoldDB" id="A0AAV9P4C1"/>
<dbReference type="Proteomes" id="UP001337655">
    <property type="component" value="Unassembled WGS sequence"/>
</dbReference>
<protein>
    <submittedName>
        <fullName evidence="2">Uncharacterized protein</fullName>
    </submittedName>
</protein>
<reference evidence="2 3" key="1">
    <citation type="submission" date="2023-08" db="EMBL/GenBank/DDBJ databases">
        <title>Black Yeasts Isolated from many extreme environments.</title>
        <authorList>
            <person name="Coleine C."/>
            <person name="Stajich J.E."/>
            <person name="Selbmann L."/>
        </authorList>
    </citation>
    <scope>NUCLEOTIDE SEQUENCE [LARGE SCALE GENOMIC DNA]</scope>
    <source>
        <strain evidence="2 3">CCFEE 5935</strain>
    </source>
</reference>
<feature type="signal peptide" evidence="1">
    <location>
        <begin position="1"/>
        <end position="18"/>
    </location>
</feature>
<feature type="chain" id="PRO_5043754245" evidence="1">
    <location>
        <begin position="19"/>
        <end position="118"/>
    </location>
</feature>
<sequence length="118" mass="12822">MFPFAWAYFSWVFSFASPLVPVLLPPPGPPLPPPGPPPPPPPAWEPILIDATSDGLGLGAAERAIVRRDDAAVGSGVKGKWSLGLNVRFAADMEAMEEEVLSTMDWKEFCAEFARMRI</sequence>
<gene>
    <name evidence="2" type="ORF">LTR77_008792</name>
</gene>
<proteinExistence type="predicted"/>
<keyword evidence="3" id="KW-1185">Reference proteome</keyword>
<accession>A0AAV9P4C1</accession>
<dbReference type="RefSeq" id="XP_064655881.1">
    <property type="nucleotide sequence ID" value="XM_064806022.1"/>
</dbReference>
<dbReference type="GeneID" id="89930124"/>
<organism evidence="2 3">
    <name type="scientific">Saxophila tyrrhenica</name>
    <dbReference type="NCBI Taxonomy" id="1690608"/>
    <lineage>
        <taxon>Eukaryota</taxon>
        <taxon>Fungi</taxon>
        <taxon>Dikarya</taxon>
        <taxon>Ascomycota</taxon>
        <taxon>Pezizomycotina</taxon>
        <taxon>Dothideomycetes</taxon>
        <taxon>Dothideomycetidae</taxon>
        <taxon>Mycosphaerellales</taxon>
        <taxon>Extremaceae</taxon>
        <taxon>Saxophila</taxon>
    </lineage>
</organism>
<dbReference type="EMBL" id="JAVRRT010000015">
    <property type="protein sequence ID" value="KAK5165869.1"/>
    <property type="molecule type" value="Genomic_DNA"/>
</dbReference>
<comment type="caution">
    <text evidence="2">The sequence shown here is derived from an EMBL/GenBank/DDBJ whole genome shotgun (WGS) entry which is preliminary data.</text>
</comment>